<evidence type="ECO:0000313" key="1">
    <source>
        <dbReference type="EMBL" id="MCE3216123.1"/>
    </source>
</evidence>
<dbReference type="Proteomes" id="UP000823775">
    <property type="component" value="Unassembled WGS sequence"/>
</dbReference>
<comment type="caution">
    <text evidence="1">The sequence shown here is derived from an EMBL/GenBank/DDBJ whole genome shotgun (WGS) entry which is preliminary data.</text>
</comment>
<dbReference type="EMBL" id="JACEIK010012380">
    <property type="protein sequence ID" value="MCE3216123.1"/>
    <property type="molecule type" value="Genomic_DNA"/>
</dbReference>
<name>A0ABS8WVQ2_DATST</name>
<accession>A0ABS8WVQ2</accession>
<keyword evidence="2" id="KW-1185">Reference proteome</keyword>
<protein>
    <submittedName>
        <fullName evidence="1">Uncharacterized protein</fullName>
    </submittedName>
</protein>
<organism evidence="1 2">
    <name type="scientific">Datura stramonium</name>
    <name type="common">Jimsonweed</name>
    <name type="synonym">Common thornapple</name>
    <dbReference type="NCBI Taxonomy" id="4076"/>
    <lineage>
        <taxon>Eukaryota</taxon>
        <taxon>Viridiplantae</taxon>
        <taxon>Streptophyta</taxon>
        <taxon>Embryophyta</taxon>
        <taxon>Tracheophyta</taxon>
        <taxon>Spermatophyta</taxon>
        <taxon>Magnoliopsida</taxon>
        <taxon>eudicotyledons</taxon>
        <taxon>Gunneridae</taxon>
        <taxon>Pentapetalae</taxon>
        <taxon>asterids</taxon>
        <taxon>lamiids</taxon>
        <taxon>Solanales</taxon>
        <taxon>Solanaceae</taxon>
        <taxon>Solanoideae</taxon>
        <taxon>Datureae</taxon>
        <taxon>Datura</taxon>
    </lineage>
</organism>
<proteinExistence type="predicted"/>
<evidence type="ECO:0000313" key="2">
    <source>
        <dbReference type="Proteomes" id="UP000823775"/>
    </source>
</evidence>
<reference evidence="1 2" key="1">
    <citation type="journal article" date="2021" name="BMC Genomics">
        <title>Datura genome reveals duplications of psychoactive alkaloid biosynthetic genes and high mutation rate following tissue culture.</title>
        <authorList>
            <person name="Rajewski A."/>
            <person name="Carter-House D."/>
            <person name="Stajich J."/>
            <person name="Litt A."/>
        </authorList>
    </citation>
    <scope>NUCLEOTIDE SEQUENCE [LARGE SCALE GENOMIC DNA]</scope>
    <source>
        <strain evidence="1">AR-01</strain>
    </source>
</reference>
<feature type="non-terminal residue" evidence="1">
    <location>
        <position position="63"/>
    </location>
</feature>
<gene>
    <name evidence="1" type="ORF">HAX54_004986</name>
</gene>
<sequence length="63" mass="7162">MEKDARMKEEDSITTELDNLGRALKSLQVTRGSGSLDHDDLCIHPDIDMPVRYKPPKFDIFDG</sequence>